<evidence type="ECO:0000313" key="3">
    <source>
        <dbReference type="Proteomes" id="UP000254640"/>
    </source>
</evidence>
<dbReference type="AlphaFoldDB" id="A0A379AHP2"/>
<dbReference type="SUPFAM" id="SSF56112">
    <property type="entry name" value="Protein kinase-like (PK-like)"/>
    <property type="match status" value="1"/>
</dbReference>
<dbReference type="GO" id="GO:0016301">
    <property type="term" value="F:kinase activity"/>
    <property type="evidence" value="ECO:0007669"/>
    <property type="project" value="UniProtKB-KW"/>
</dbReference>
<evidence type="ECO:0000256" key="1">
    <source>
        <dbReference type="ARBA" id="ARBA00009460"/>
    </source>
</evidence>
<proteinExistence type="inferred from homology"/>
<dbReference type="InterPro" id="IPR016477">
    <property type="entry name" value="Fructo-/Ketosamine-3-kinase"/>
</dbReference>
<dbReference type="PANTHER" id="PTHR12149">
    <property type="entry name" value="FRUCTOSAMINE 3 KINASE-RELATED PROTEIN"/>
    <property type="match status" value="1"/>
</dbReference>
<keyword evidence="2" id="KW-0418">Kinase</keyword>
<sequence>MATSGRLTAPAVRVAPGWFDPACYWGDRECDLAMLSWYPDLPRQIYDGYQAVWPLPDGFSQRLPVYQLYYLLNRANVFGGHWPGDAQFRHWPVAG</sequence>
<reference evidence="2 3" key="1">
    <citation type="submission" date="2018-06" db="EMBL/GenBank/DDBJ databases">
        <authorList>
            <consortium name="Pathogen Informatics"/>
            <person name="Doyle S."/>
        </authorList>
    </citation>
    <scope>NUCLEOTIDE SEQUENCE [LARGE SCALE GENOMIC DNA]</scope>
    <source>
        <strain evidence="2 3">NCTC9381</strain>
    </source>
</reference>
<dbReference type="Gene3D" id="3.90.1200.10">
    <property type="match status" value="1"/>
</dbReference>
<name>A0A379AHP2_ENTAG</name>
<dbReference type="EMBL" id="UGSO01000001">
    <property type="protein sequence ID" value="SUB17109.1"/>
    <property type="molecule type" value="Genomic_DNA"/>
</dbReference>
<keyword evidence="2" id="KW-0808">Transferase</keyword>
<keyword evidence="3" id="KW-1185">Reference proteome</keyword>
<protein>
    <submittedName>
        <fullName evidence="2">Fructosamine-3-kinase</fullName>
    </submittedName>
</protein>
<comment type="similarity">
    <text evidence="1">Belongs to the fructosamine kinase family.</text>
</comment>
<dbReference type="InterPro" id="IPR011009">
    <property type="entry name" value="Kinase-like_dom_sf"/>
</dbReference>
<dbReference type="Proteomes" id="UP000254640">
    <property type="component" value="Unassembled WGS sequence"/>
</dbReference>
<dbReference type="PANTHER" id="PTHR12149:SF8">
    <property type="entry name" value="PROTEIN-RIBULOSAMINE 3-KINASE"/>
    <property type="match status" value="1"/>
</dbReference>
<organism evidence="2 3">
    <name type="scientific">Enterobacter agglomerans</name>
    <name type="common">Erwinia herbicola</name>
    <name type="synonym">Pantoea agglomerans</name>
    <dbReference type="NCBI Taxonomy" id="549"/>
    <lineage>
        <taxon>Bacteria</taxon>
        <taxon>Pseudomonadati</taxon>
        <taxon>Pseudomonadota</taxon>
        <taxon>Gammaproteobacteria</taxon>
        <taxon>Enterobacterales</taxon>
        <taxon>Erwiniaceae</taxon>
        <taxon>Pantoea</taxon>
        <taxon>Pantoea agglomerans group</taxon>
    </lineage>
</organism>
<accession>A0A379AHP2</accession>
<dbReference type="Pfam" id="PF03881">
    <property type="entry name" value="Fructosamin_kin"/>
    <property type="match status" value="1"/>
</dbReference>
<gene>
    <name evidence="2" type="ORF">NCTC9381_03031</name>
</gene>
<evidence type="ECO:0000313" key="2">
    <source>
        <dbReference type="EMBL" id="SUB17109.1"/>
    </source>
</evidence>